<keyword evidence="4" id="KW-1185">Reference proteome</keyword>
<proteinExistence type="predicted"/>
<reference evidence="4" key="1">
    <citation type="submission" date="2016-10" db="EMBL/GenBank/DDBJ databases">
        <authorList>
            <person name="Varghese N."/>
            <person name="Submissions S."/>
        </authorList>
    </citation>
    <scope>NUCLEOTIDE SEQUENCE [LARGE SCALE GENOMIC DNA]</scope>
    <source>
        <strain evidence="4">CGMCC 1.10683</strain>
    </source>
</reference>
<dbReference type="GO" id="GO:0052689">
    <property type="term" value="F:carboxylic ester hydrolase activity"/>
    <property type="evidence" value="ECO:0007669"/>
    <property type="project" value="UniProtKB-ARBA"/>
</dbReference>
<feature type="domain" description="Dienelactone hydrolase" evidence="2">
    <location>
        <begin position="16"/>
        <end position="123"/>
    </location>
</feature>
<dbReference type="Gene3D" id="3.40.50.1820">
    <property type="entry name" value="alpha/beta hydrolase"/>
    <property type="match status" value="1"/>
</dbReference>
<dbReference type="Proteomes" id="UP000198788">
    <property type="component" value="Unassembled WGS sequence"/>
</dbReference>
<protein>
    <submittedName>
        <fullName evidence="3">Dienelactone hydrolase</fullName>
    </submittedName>
</protein>
<evidence type="ECO:0000256" key="1">
    <source>
        <dbReference type="ARBA" id="ARBA00022801"/>
    </source>
</evidence>
<evidence type="ECO:0000313" key="3">
    <source>
        <dbReference type="EMBL" id="SFS33647.1"/>
    </source>
</evidence>
<dbReference type="InterPro" id="IPR002925">
    <property type="entry name" value="Dienelactn_hydro"/>
</dbReference>
<evidence type="ECO:0000259" key="2">
    <source>
        <dbReference type="Pfam" id="PF01738"/>
    </source>
</evidence>
<organism evidence="3 4">
    <name type="scientific">Brevundimonas viscosa</name>
    <dbReference type="NCBI Taxonomy" id="871741"/>
    <lineage>
        <taxon>Bacteria</taxon>
        <taxon>Pseudomonadati</taxon>
        <taxon>Pseudomonadota</taxon>
        <taxon>Alphaproteobacteria</taxon>
        <taxon>Caulobacterales</taxon>
        <taxon>Caulobacteraceae</taxon>
        <taxon>Brevundimonas</taxon>
    </lineage>
</organism>
<dbReference type="STRING" id="871741.SAMN05192570_0713"/>
<dbReference type="InterPro" id="IPR050261">
    <property type="entry name" value="FrsA_esterase"/>
</dbReference>
<dbReference type="SUPFAM" id="SSF53474">
    <property type="entry name" value="alpha/beta-Hydrolases"/>
    <property type="match status" value="1"/>
</dbReference>
<dbReference type="PANTHER" id="PTHR22946">
    <property type="entry name" value="DIENELACTONE HYDROLASE DOMAIN-CONTAINING PROTEIN-RELATED"/>
    <property type="match status" value="1"/>
</dbReference>
<name>A0A1I6P0B9_9CAUL</name>
<dbReference type="PANTHER" id="PTHR22946:SF9">
    <property type="entry name" value="POLYKETIDE TRANSFERASE AF380"/>
    <property type="match status" value="1"/>
</dbReference>
<keyword evidence="1 3" id="KW-0378">Hydrolase</keyword>
<sequence>MDTLSRRWARLEPHTTVFGPDDHRPRPAVLLFHGCGGLRDHLPKYAAAAQAAGWRAFIVDSYAPRGWSRTFAMATVCTGLLLRGHERAGDVLAALDGVSRRRDVDPSKIALAGWSHGGWGIMEAMSSERLPGMLGLVDPGDVPLEGVLASYLAYPYVGVAALNRMRPWRHCPKTLAVIARSDHLTSVRNAERVHAMIRDCGAEVETWIADGTHSFDEPMTAPPMRYHPELAEEAVRRFAALLEDVAVAPQAAAGSTATDARIELAT</sequence>
<evidence type="ECO:0000313" key="4">
    <source>
        <dbReference type="Proteomes" id="UP000198788"/>
    </source>
</evidence>
<dbReference type="Pfam" id="PF01738">
    <property type="entry name" value="DLH"/>
    <property type="match status" value="1"/>
</dbReference>
<accession>A0A1I6P0B9</accession>
<dbReference type="RefSeq" id="WP_092306799.1">
    <property type="nucleotide sequence ID" value="NZ_FOZV01000001.1"/>
</dbReference>
<dbReference type="OrthoDB" id="3647650at2"/>
<gene>
    <name evidence="3" type="ORF">SAMN05192570_0713</name>
</gene>
<dbReference type="EMBL" id="FOZV01000001">
    <property type="protein sequence ID" value="SFS33647.1"/>
    <property type="molecule type" value="Genomic_DNA"/>
</dbReference>
<dbReference type="AlphaFoldDB" id="A0A1I6P0B9"/>
<dbReference type="InterPro" id="IPR029058">
    <property type="entry name" value="AB_hydrolase_fold"/>
</dbReference>